<keyword evidence="4" id="KW-0804">Transcription</keyword>
<dbReference type="PROSITE" id="PS50931">
    <property type="entry name" value="HTH_LYSR"/>
    <property type="match status" value="1"/>
</dbReference>
<keyword evidence="7" id="KW-1185">Reference proteome</keyword>
<dbReference type="GO" id="GO:0005829">
    <property type="term" value="C:cytosol"/>
    <property type="evidence" value="ECO:0007669"/>
    <property type="project" value="TreeGrafter"/>
</dbReference>
<dbReference type="Gene3D" id="1.10.10.10">
    <property type="entry name" value="Winged helix-like DNA-binding domain superfamily/Winged helix DNA-binding domain"/>
    <property type="match status" value="1"/>
</dbReference>
<dbReference type="InterPro" id="IPR000847">
    <property type="entry name" value="LysR_HTH_N"/>
</dbReference>
<dbReference type="InterPro" id="IPR050950">
    <property type="entry name" value="HTH-type_LysR_regulators"/>
</dbReference>
<accession>A0A4Q7NLW1</accession>
<dbReference type="AlphaFoldDB" id="A0A4Q7NLW1"/>
<evidence type="ECO:0000313" key="7">
    <source>
        <dbReference type="Proteomes" id="UP000292445"/>
    </source>
</evidence>
<reference evidence="6 7" key="1">
    <citation type="submission" date="2019-02" db="EMBL/GenBank/DDBJ databases">
        <title>Genomic Encyclopedia of Type Strains, Phase IV (KMG-IV): sequencing the most valuable type-strain genomes for metagenomic binning, comparative biology and taxonomic classification.</title>
        <authorList>
            <person name="Goeker M."/>
        </authorList>
    </citation>
    <scope>NUCLEOTIDE SEQUENCE [LARGE SCALE GENOMIC DNA]</scope>
    <source>
        <strain evidence="6 7">K24</strain>
    </source>
</reference>
<dbReference type="InterPro" id="IPR005119">
    <property type="entry name" value="LysR_subst-bd"/>
</dbReference>
<keyword evidence="3 6" id="KW-0238">DNA-binding</keyword>
<dbReference type="Pfam" id="PF00126">
    <property type="entry name" value="HTH_1"/>
    <property type="match status" value="1"/>
</dbReference>
<dbReference type="OrthoDB" id="8713720at2"/>
<protein>
    <submittedName>
        <fullName evidence="6">DNA-binding transcriptional LysR family regulator</fullName>
    </submittedName>
</protein>
<evidence type="ECO:0000259" key="5">
    <source>
        <dbReference type="PROSITE" id="PS50931"/>
    </source>
</evidence>
<evidence type="ECO:0000256" key="4">
    <source>
        <dbReference type="ARBA" id="ARBA00023163"/>
    </source>
</evidence>
<keyword evidence="2" id="KW-0805">Transcription regulation</keyword>
<dbReference type="Proteomes" id="UP000292445">
    <property type="component" value="Unassembled WGS sequence"/>
</dbReference>
<dbReference type="GO" id="GO:0003677">
    <property type="term" value="F:DNA binding"/>
    <property type="evidence" value="ECO:0007669"/>
    <property type="project" value="UniProtKB-KW"/>
</dbReference>
<feature type="domain" description="HTH lysR-type" evidence="5">
    <location>
        <begin position="11"/>
        <end position="68"/>
    </location>
</feature>
<dbReference type="SUPFAM" id="SSF46785">
    <property type="entry name" value="Winged helix' DNA-binding domain"/>
    <property type="match status" value="1"/>
</dbReference>
<name>A0A4Q7NLW1_9BURK</name>
<dbReference type="SUPFAM" id="SSF53850">
    <property type="entry name" value="Periplasmic binding protein-like II"/>
    <property type="match status" value="1"/>
</dbReference>
<evidence type="ECO:0000256" key="3">
    <source>
        <dbReference type="ARBA" id="ARBA00023125"/>
    </source>
</evidence>
<gene>
    <name evidence="6" type="ORF">EV675_2178</name>
</gene>
<dbReference type="GO" id="GO:0003700">
    <property type="term" value="F:DNA-binding transcription factor activity"/>
    <property type="evidence" value="ECO:0007669"/>
    <property type="project" value="InterPro"/>
</dbReference>
<dbReference type="InterPro" id="IPR036388">
    <property type="entry name" value="WH-like_DNA-bd_sf"/>
</dbReference>
<proteinExistence type="inferred from homology"/>
<dbReference type="EMBL" id="SGXC01000001">
    <property type="protein sequence ID" value="RZS86144.1"/>
    <property type="molecule type" value="Genomic_DNA"/>
</dbReference>
<evidence type="ECO:0000313" key="6">
    <source>
        <dbReference type="EMBL" id="RZS86144.1"/>
    </source>
</evidence>
<dbReference type="PANTHER" id="PTHR30419">
    <property type="entry name" value="HTH-TYPE TRANSCRIPTIONAL REGULATOR YBHD"/>
    <property type="match status" value="1"/>
</dbReference>
<evidence type="ECO:0000256" key="2">
    <source>
        <dbReference type="ARBA" id="ARBA00023015"/>
    </source>
</evidence>
<dbReference type="Pfam" id="PF03466">
    <property type="entry name" value="LysR_substrate"/>
    <property type="match status" value="1"/>
</dbReference>
<dbReference type="CDD" id="cd08440">
    <property type="entry name" value="PBP2_LTTR_like_4"/>
    <property type="match status" value="1"/>
</dbReference>
<comment type="similarity">
    <text evidence="1">Belongs to the LysR transcriptional regulatory family.</text>
</comment>
<organism evidence="6 7">
    <name type="scientific">Pigmentiphaga kullae</name>
    <dbReference type="NCBI Taxonomy" id="151784"/>
    <lineage>
        <taxon>Bacteria</taxon>
        <taxon>Pseudomonadati</taxon>
        <taxon>Pseudomonadota</taxon>
        <taxon>Betaproteobacteria</taxon>
        <taxon>Burkholderiales</taxon>
        <taxon>Alcaligenaceae</taxon>
        <taxon>Pigmentiphaga</taxon>
    </lineage>
</organism>
<dbReference type="PANTHER" id="PTHR30419:SF8">
    <property type="entry name" value="NITROGEN ASSIMILATION TRANSCRIPTIONAL ACTIVATOR-RELATED"/>
    <property type="match status" value="1"/>
</dbReference>
<sequence>MARPGDPISSVNLKLLHTFMLVGESRSFRTAAGRAHRSGSAVSGQIRRLEEQLGVPLFHRTTRQVTLTREGEQLLQCVRRALQEVEGGLQAIQEAADVQRGRIALACAPTIAGAYLGDVLAAFQGRYPGIQVFVREITAAALFESVRQREVDFGISVMTGSPEFRFEPLLTDELVALVPRALLDGDRKTISLKALAAMPLLVLEQGTALRAIVEEAMAAQGLQLATRFQFMHSQTLISMATAGLGAAILPTTALPRTLGAGVQKLRIVRPTLVRSMAIVTLPGHALSPAALKLVDMLRSILAQARA</sequence>
<dbReference type="FunFam" id="1.10.10.10:FF:000001">
    <property type="entry name" value="LysR family transcriptional regulator"/>
    <property type="match status" value="1"/>
</dbReference>
<comment type="caution">
    <text evidence="6">The sequence shown here is derived from an EMBL/GenBank/DDBJ whole genome shotgun (WGS) entry which is preliminary data.</text>
</comment>
<dbReference type="Gene3D" id="3.40.190.10">
    <property type="entry name" value="Periplasmic binding protein-like II"/>
    <property type="match status" value="2"/>
</dbReference>
<dbReference type="RefSeq" id="WP_130357263.1">
    <property type="nucleotide sequence ID" value="NZ_SGXC01000001.1"/>
</dbReference>
<dbReference type="InterPro" id="IPR036390">
    <property type="entry name" value="WH_DNA-bd_sf"/>
</dbReference>
<evidence type="ECO:0000256" key="1">
    <source>
        <dbReference type="ARBA" id="ARBA00009437"/>
    </source>
</evidence>